<keyword evidence="2" id="KW-1185">Reference proteome</keyword>
<reference evidence="1 2" key="1">
    <citation type="submission" date="2021-08" db="EMBL/GenBank/DDBJ databases">
        <title>Draft Genome Sequence of Phanerochaete sordida strain YK-624.</title>
        <authorList>
            <person name="Mori T."/>
            <person name="Dohra H."/>
            <person name="Suzuki T."/>
            <person name="Kawagishi H."/>
            <person name="Hirai H."/>
        </authorList>
    </citation>
    <scope>NUCLEOTIDE SEQUENCE [LARGE SCALE GENOMIC DNA]</scope>
    <source>
        <strain evidence="1 2">YK-624</strain>
    </source>
</reference>
<dbReference type="Proteomes" id="UP000703269">
    <property type="component" value="Unassembled WGS sequence"/>
</dbReference>
<name>A0A9P3GRK0_9APHY</name>
<evidence type="ECO:0000313" key="1">
    <source>
        <dbReference type="EMBL" id="GJF00563.1"/>
    </source>
</evidence>
<gene>
    <name evidence="1" type="ORF">PsYK624_168560</name>
</gene>
<proteinExistence type="predicted"/>
<dbReference type="AlphaFoldDB" id="A0A9P3GRK0"/>
<comment type="caution">
    <text evidence="1">The sequence shown here is derived from an EMBL/GenBank/DDBJ whole genome shotgun (WGS) entry which is preliminary data.</text>
</comment>
<evidence type="ECO:0000313" key="2">
    <source>
        <dbReference type="Proteomes" id="UP000703269"/>
    </source>
</evidence>
<accession>A0A9P3GRK0</accession>
<sequence>MLHVVTKPEIPSPPISPWKRDMLLRTSSCASYRNCVTPPFVAAFVVGAEECFLATKEVACTSAASTSAPRTSGPYTYVLLCHGYVPSPLYVVDIPEQHPIFASLTFNLSMSRSNRDPQSRPRHLLCTRPAIKRLPNGRGTSFCYRRLRQR</sequence>
<organism evidence="1 2">
    <name type="scientific">Phanerochaete sordida</name>
    <dbReference type="NCBI Taxonomy" id="48140"/>
    <lineage>
        <taxon>Eukaryota</taxon>
        <taxon>Fungi</taxon>
        <taxon>Dikarya</taxon>
        <taxon>Basidiomycota</taxon>
        <taxon>Agaricomycotina</taxon>
        <taxon>Agaricomycetes</taxon>
        <taxon>Polyporales</taxon>
        <taxon>Phanerochaetaceae</taxon>
        <taxon>Phanerochaete</taxon>
    </lineage>
</organism>
<dbReference type="EMBL" id="BPQB01000167">
    <property type="protein sequence ID" value="GJF00563.1"/>
    <property type="molecule type" value="Genomic_DNA"/>
</dbReference>
<protein>
    <submittedName>
        <fullName evidence="1">Uncharacterized protein</fullName>
    </submittedName>
</protein>